<evidence type="ECO:0000313" key="2">
    <source>
        <dbReference type="EMBL" id="KAK4240883.1"/>
    </source>
</evidence>
<dbReference type="EMBL" id="MU860031">
    <property type="protein sequence ID" value="KAK4240883.1"/>
    <property type="molecule type" value="Genomic_DNA"/>
</dbReference>
<comment type="caution">
    <text evidence="2">The sequence shown here is derived from an EMBL/GenBank/DDBJ whole genome shotgun (WGS) entry which is preliminary data.</text>
</comment>
<gene>
    <name evidence="2" type="ORF">C8A03DRAFT_41618</name>
</gene>
<reference evidence="2" key="2">
    <citation type="submission" date="2023-05" db="EMBL/GenBank/DDBJ databases">
        <authorList>
            <consortium name="Lawrence Berkeley National Laboratory"/>
            <person name="Steindorff A."/>
            <person name="Hensen N."/>
            <person name="Bonometti L."/>
            <person name="Westerberg I."/>
            <person name="Brannstrom I.O."/>
            <person name="Guillou S."/>
            <person name="Cros-Aarteil S."/>
            <person name="Calhoun S."/>
            <person name="Haridas S."/>
            <person name="Kuo A."/>
            <person name="Mondo S."/>
            <person name="Pangilinan J."/>
            <person name="Riley R."/>
            <person name="Labutti K."/>
            <person name="Andreopoulos B."/>
            <person name="Lipzen A."/>
            <person name="Chen C."/>
            <person name="Yanf M."/>
            <person name="Daum C."/>
            <person name="Ng V."/>
            <person name="Clum A."/>
            <person name="Ohm R."/>
            <person name="Martin F."/>
            <person name="Silar P."/>
            <person name="Natvig D."/>
            <person name="Lalanne C."/>
            <person name="Gautier V."/>
            <person name="Ament-Velasquez S.L."/>
            <person name="Kruys A."/>
            <person name="Hutchinson M.I."/>
            <person name="Powell A.J."/>
            <person name="Barry K."/>
            <person name="Miller A.N."/>
            <person name="Grigoriev I.V."/>
            <person name="Debuchy R."/>
            <person name="Gladieux P."/>
            <person name="Thoren M.H."/>
            <person name="Johannesson H."/>
        </authorList>
    </citation>
    <scope>NUCLEOTIDE SEQUENCE</scope>
    <source>
        <strain evidence="2">CBS 532.94</strain>
    </source>
</reference>
<name>A0AAN7CF16_9PEZI</name>
<evidence type="ECO:0008006" key="4">
    <source>
        <dbReference type="Google" id="ProtNLM"/>
    </source>
</evidence>
<evidence type="ECO:0000256" key="1">
    <source>
        <dbReference type="SAM" id="MobiDB-lite"/>
    </source>
</evidence>
<protein>
    <recommendedName>
        <fullName evidence="4">Aminoglycoside phosphotransferase domain-containing protein</fullName>
    </recommendedName>
</protein>
<dbReference type="Proteomes" id="UP001303760">
    <property type="component" value="Unassembled WGS sequence"/>
</dbReference>
<reference evidence="2" key="1">
    <citation type="journal article" date="2023" name="Mol. Phylogenet. Evol.">
        <title>Genome-scale phylogeny and comparative genomics of the fungal order Sordariales.</title>
        <authorList>
            <person name="Hensen N."/>
            <person name="Bonometti L."/>
            <person name="Westerberg I."/>
            <person name="Brannstrom I.O."/>
            <person name="Guillou S."/>
            <person name="Cros-Aarteil S."/>
            <person name="Calhoun S."/>
            <person name="Haridas S."/>
            <person name="Kuo A."/>
            <person name="Mondo S."/>
            <person name="Pangilinan J."/>
            <person name="Riley R."/>
            <person name="LaButti K."/>
            <person name="Andreopoulos B."/>
            <person name="Lipzen A."/>
            <person name="Chen C."/>
            <person name="Yan M."/>
            <person name="Daum C."/>
            <person name="Ng V."/>
            <person name="Clum A."/>
            <person name="Steindorff A."/>
            <person name="Ohm R.A."/>
            <person name="Martin F."/>
            <person name="Silar P."/>
            <person name="Natvig D.O."/>
            <person name="Lalanne C."/>
            <person name="Gautier V."/>
            <person name="Ament-Velasquez S.L."/>
            <person name="Kruys A."/>
            <person name="Hutchinson M.I."/>
            <person name="Powell A.J."/>
            <person name="Barry K."/>
            <person name="Miller A.N."/>
            <person name="Grigoriev I.V."/>
            <person name="Debuchy R."/>
            <person name="Gladieux P."/>
            <person name="Hiltunen Thoren M."/>
            <person name="Johannesson H."/>
        </authorList>
    </citation>
    <scope>NUCLEOTIDE SEQUENCE</scope>
    <source>
        <strain evidence="2">CBS 532.94</strain>
    </source>
</reference>
<accession>A0AAN7CF16</accession>
<dbReference type="AlphaFoldDB" id="A0AAN7CF16"/>
<evidence type="ECO:0000313" key="3">
    <source>
        <dbReference type="Proteomes" id="UP001303760"/>
    </source>
</evidence>
<proteinExistence type="predicted"/>
<feature type="region of interest" description="Disordered" evidence="1">
    <location>
        <begin position="1"/>
        <end position="21"/>
    </location>
</feature>
<feature type="compositionally biased region" description="Pro residues" evidence="1">
    <location>
        <begin position="1"/>
        <end position="19"/>
    </location>
</feature>
<keyword evidence="3" id="KW-1185">Reference proteome</keyword>
<organism evidence="2 3">
    <name type="scientific">Achaetomium macrosporum</name>
    <dbReference type="NCBI Taxonomy" id="79813"/>
    <lineage>
        <taxon>Eukaryota</taxon>
        <taxon>Fungi</taxon>
        <taxon>Dikarya</taxon>
        <taxon>Ascomycota</taxon>
        <taxon>Pezizomycotina</taxon>
        <taxon>Sordariomycetes</taxon>
        <taxon>Sordariomycetidae</taxon>
        <taxon>Sordariales</taxon>
        <taxon>Chaetomiaceae</taxon>
        <taxon>Achaetomium</taxon>
    </lineage>
</organism>
<sequence>MTELPMLPPSPAPASPKPTPTCCFLHRPRSERAIKRTGHPKATDPNWPQPVRIPELGLLVKYGTQVTRAEVEAQRYVYKQVQGRVPVPEVMGWAEDSGQGFIYMEQLHRPCAAWRGLRQDLCDFYIGESELNGPWLGGHAVQAFQGTCSIDVEGQIPIVFTLGDLVPCNILAQVGWYPSYWEWCKCKWADMPGDRGMDEALQEQWKSRYLPLIVDALPDSTVYYPWMRFALAYGC</sequence>